<evidence type="ECO:0000313" key="1">
    <source>
        <dbReference type="EMBL" id="GBC62220.1"/>
    </source>
</evidence>
<dbReference type="Proteomes" id="UP000288096">
    <property type="component" value="Unassembled WGS sequence"/>
</dbReference>
<name>A0A401FZ41_9BACT</name>
<evidence type="ECO:0000313" key="2">
    <source>
        <dbReference type="Proteomes" id="UP000288096"/>
    </source>
</evidence>
<keyword evidence="2" id="KW-1185">Reference proteome</keyword>
<comment type="caution">
    <text evidence="1">The sequence shown here is derived from an EMBL/GenBank/DDBJ whole genome shotgun (WGS) entry which is preliminary data.</text>
</comment>
<proteinExistence type="predicted"/>
<gene>
    <name evidence="1" type="ORF">DENIS_3189</name>
</gene>
<dbReference type="SUPFAM" id="SSF53335">
    <property type="entry name" value="S-adenosyl-L-methionine-dependent methyltransferases"/>
    <property type="match status" value="1"/>
</dbReference>
<dbReference type="InterPro" id="IPR029063">
    <property type="entry name" value="SAM-dependent_MTases_sf"/>
</dbReference>
<reference evidence="2" key="1">
    <citation type="submission" date="2017-11" db="EMBL/GenBank/DDBJ databases">
        <authorList>
            <person name="Watanabe M."/>
            <person name="Kojima H."/>
        </authorList>
    </citation>
    <scope>NUCLEOTIDE SEQUENCE [LARGE SCALE GENOMIC DNA]</scope>
    <source>
        <strain evidence="2">Tokyo 01</strain>
    </source>
</reference>
<dbReference type="EMBL" id="BEXT01000001">
    <property type="protein sequence ID" value="GBC62220.1"/>
    <property type="molecule type" value="Genomic_DNA"/>
</dbReference>
<accession>A0A401FZ41</accession>
<sequence length="312" mass="35184">MFMPENSEKNTDSVPRIPPMPESLACGVIPEWNLTELVHRGCPVCNEDCPIPVCLRPDRLAIHRCAGCGMIYLADIPGKNDLDMLYRVYGEYKGYISSSRRTTVYSFLKKLRLCRENFFIRILDDFDGISEMRLCEIGASYGDFLQLARFRGATVSAVELDDAAVSHLQETLKIPAYHIAGELPDMQDIICARSVFEHIPSPGTVLREISEKLAGDGRLLLSVPNGANLDTIGPAWAGFRVDMEHLNYWTPRTFAQLLARYGFYVEQYWELNQLATARNRSVPTFFSRILKKGTWMPGRDGRATLAVLARPV</sequence>
<reference evidence="2" key="2">
    <citation type="submission" date="2019-01" db="EMBL/GenBank/DDBJ databases">
        <title>Genome sequence of Desulfonema ishimotonii strain Tokyo 01.</title>
        <authorList>
            <person name="Fukui M."/>
        </authorList>
    </citation>
    <scope>NUCLEOTIDE SEQUENCE [LARGE SCALE GENOMIC DNA]</scope>
    <source>
        <strain evidence="2">Tokyo 01</strain>
    </source>
</reference>
<evidence type="ECO:0008006" key="3">
    <source>
        <dbReference type="Google" id="ProtNLM"/>
    </source>
</evidence>
<dbReference type="AlphaFoldDB" id="A0A401FZ41"/>
<dbReference type="Gene3D" id="3.40.50.150">
    <property type="entry name" value="Vaccinia Virus protein VP39"/>
    <property type="match status" value="1"/>
</dbReference>
<dbReference type="OrthoDB" id="7342932at2"/>
<dbReference type="Pfam" id="PF13489">
    <property type="entry name" value="Methyltransf_23"/>
    <property type="match status" value="1"/>
</dbReference>
<organism evidence="1 2">
    <name type="scientific">Desulfonema ishimotonii</name>
    <dbReference type="NCBI Taxonomy" id="45657"/>
    <lineage>
        <taxon>Bacteria</taxon>
        <taxon>Pseudomonadati</taxon>
        <taxon>Thermodesulfobacteriota</taxon>
        <taxon>Desulfobacteria</taxon>
        <taxon>Desulfobacterales</taxon>
        <taxon>Desulfococcaceae</taxon>
        <taxon>Desulfonema</taxon>
    </lineage>
</organism>
<dbReference type="CDD" id="cd02440">
    <property type="entry name" value="AdoMet_MTases"/>
    <property type="match status" value="1"/>
</dbReference>
<dbReference type="PANTHER" id="PTHR43861">
    <property type="entry name" value="TRANS-ACONITATE 2-METHYLTRANSFERASE-RELATED"/>
    <property type="match status" value="1"/>
</dbReference>
<protein>
    <recommendedName>
        <fullName evidence="3">Class I SAM-dependent methyltransferase</fullName>
    </recommendedName>
</protein>